<dbReference type="Proteomes" id="UP000050794">
    <property type="component" value="Unassembled WGS sequence"/>
</dbReference>
<name>A0A183UA51_TOXCA</name>
<dbReference type="WBParaSite" id="TCNE_0000537101-mRNA-1">
    <property type="protein sequence ID" value="TCNE_0000537101-mRNA-1"/>
    <property type="gene ID" value="TCNE_0000537101"/>
</dbReference>
<dbReference type="AlphaFoldDB" id="A0A183UA51"/>
<reference evidence="1 2" key="2">
    <citation type="submission" date="2018-11" db="EMBL/GenBank/DDBJ databases">
        <authorList>
            <consortium name="Pathogen Informatics"/>
        </authorList>
    </citation>
    <scope>NUCLEOTIDE SEQUENCE [LARGE SCALE GENOMIC DNA]</scope>
</reference>
<evidence type="ECO:0000313" key="1">
    <source>
        <dbReference type="EMBL" id="VDM36476.1"/>
    </source>
</evidence>
<dbReference type="EMBL" id="UYWY01019350">
    <property type="protein sequence ID" value="VDM36476.1"/>
    <property type="molecule type" value="Genomic_DNA"/>
</dbReference>
<protein>
    <submittedName>
        <fullName evidence="1 3">Uncharacterized protein</fullName>
    </submittedName>
</protein>
<proteinExistence type="predicted"/>
<evidence type="ECO:0000313" key="3">
    <source>
        <dbReference type="WBParaSite" id="TCNE_0000537101-mRNA-1"/>
    </source>
</evidence>
<sequence length="199" mass="22400">MSLDGGAWLNWLHAKERSSTAARVSSRLITHHAVVPVYGRAFASEHREPADTSRTSTIRQYFLYFFTWITRNREVVKLEQNVLTLLRFSILGCSDPYYQLAIASMELRNIYSIYSARPSINEPGETESGLFEECEGDRRITCKNGFRLILNLSPLSIATTLCLPTEDCDARARSHSLPIGGGIGAPQREMRSTAITVLW</sequence>
<keyword evidence="2" id="KW-1185">Reference proteome</keyword>
<accession>A0A183UA51</accession>
<reference evidence="3" key="1">
    <citation type="submission" date="2016-06" db="UniProtKB">
        <authorList>
            <consortium name="WormBaseParasite"/>
        </authorList>
    </citation>
    <scope>IDENTIFICATION</scope>
</reference>
<gene>
    <name evidence="1" type="ORF">TCNE_LOCUS5371</name>
</gene>
<organism evidence="2 3">
    <name type="scientific">Toxocara canis</name>
    <name type="common">Canine roundworm</name>
    <dbReference type="NCBI Taxonomy" id="6265"/>
    <lineage>
        <taxon>Eukaryota</taxon>
        <taxon>Metazoa</taxon>
        <taxon>Ecdysozoa</taxon>
        <taxon>Nematoda</taxon>
        <taxon>Chromadorea</taxon>
        <taxon>Rhabditida</taxon>
        <taxon>Spirurina</taxon>
        <taxon>Ascaridomorpha</taxon>
        <taxon>Ascaridoidea</taxon>
        <taxon>Toxocaridae</taxon>
        <taxon>Toxocara</taxon>
    </lineage>
</organism>
<evidence type="ECO:0000313" key="2">
    <source>
        <dbReference type="Proteomes" id="UP000050794"/>
    </source>
</evidence>